<sequence>MQINIWGGTAYGKLRTFRLYNKGPAAPYKQGIRVYDRLKWSGCWLNDDEGQAGVGAILMAMRGVVIGWKGQAWGWDSDTRRWGLWEHWHTAESLALSSPPTSSMSALLWYQPSQRPCHSPASQYESPVIVVLLGVGILVTMYGVCVQQRLASMSMWGYSIGRDGNSIVFMAVAAVGRGHHWN</sequence>
<comment type="caution">
    <text evidence="2">The sequence shown here is derived from an EMBL/GenBank/DDBJ whole genome shotgun (WGS) entry which is preliminary data.</text>
</comment>
<organism evidence="2 3">
    <name type="scientific">Armillaria borealis</name>
    <dbReference type="NCBI Taxonomy" id="47425"/>
    <lineage>
        <taxon>Eukaryota</taxon>
        <taxon>Fungi</taxon>
        <taxon>Dikarya</taxon>
        <taxon>Basidiomycota</taxon>
        <taxon>Agaricomycotina</taxon>
        <taxon>Agaricomycetes</taxon>
        <taxon>Agaricomycetidae</taxon>
        <taxon>Agaricales</taxon>
        <taxon>Marasmiineae</taxon>
        <taxon>Physalacriaceae</taxon>
        <taxon>Armillaria</taxon>
    </lineage>
</organism>
<evidence type="ECO:0000313" key="3">
    <source>
        <dbReference type="Proteomes" id="UP001175226"/>
    </source>
</evidence>
<proteinExistence type="predicted"/>
<feature type="transmembrane region" description="Helical" evidence="1">
    <location>
        <begin position="126"/>
        <end position="145"/>
    </location>
</feature>
<gene>
    <name evidence="2" type="ORF">EV421DRAFT_1739797</name>
</gene>
<dbReference type="AlphaFoldDB" id="A0AA39MJW3"/>
<accession>A0AA39MJW3</accession>
<dbReference type="Proteomes" id="UP001175226">
    <property type="component" value="Unassembled WGS sequence"/>
</dbReference>
<evidence type="ECO:0000313" key="2">
    <source>
        <dbReference type="EMBL" id="KAK0436145.1"/>
    </source>
</evidence>
<protein>
    <submittedName>
        <fullName evidence="2">Uncharacterized protein</fullName>
    </submittedName>
</protein>
<keyword evidence="1" id="KW-0812">Transmembrane</keyword>
<reference evidence="2" key="1">
    <citation type="submission" date="2023-06" db="EMBL/GenBank/DDBJ databases">
        <authorList>
            <consortium name="Lawrence Berkeley National Laboratory"/>
            <person name="Ahrendt S."/>
            <person name="Sahu N."/>
            <person name="Indic B."/>
            <person name="Wong-Bajracharya J."/>
            <person name="Merenyi Z."/>
            <person name="Ke H.-M."/>
            <person name="Monk M."/>
            <person name="Kocsube S."/>
            <person name="Drula E."/>
            <person name="Lipzen A."/>
            <person name="Balint B."/>
            <person name="Henrissat B."/>
            <person name="Andreopoulos B."/>
            <person name="Martin F.M."/>
            <person name="Harder C.B."/>
            <person name="Rigling D."/>
            <person name="Ford K.L."/>
            <person name="Foster G.D."/>
            <person name="Pangilinan J."/>
            <person name="Papanicolaou A."/>
            <person name="Barry K."/>
            <person name="LaButti K."/>
            <person name="Viragh M."/>
            <person name="Koriabine M."/>
            <person name="Yan M."/>
            <person name="Riley R."/>
            <person name="Champramary S."/>
            <person name="Plett K.L."/>
            <person name="Tsai I.J."/>
            <person name="Slot J."/>
            <person name="Sipos G."/>
            <person name="Plett J."/>
            <person name="Nagy L.G."/>
            <person name="Grigoriev I.V."/>
        </authorList>
    </citation>
    <scope>NUCLEOTIDE SEQUENCE</scope>
    <source>
        <strain evidence="2">FPL87.14</strain>
    </source>
</reference>
<keyword evidence="3" id="KW-1185">Reference proteome</keyword>
<keyword evidence="1" id="KW-0472">Membrane</keyword>
<name>A0AA39MJW3_9AGAR</name>
<dbReference type="EMBL" id="JAUEPT010000057">
    <property type="protein sequence ID" value="KAK0436145.1"/>
    <property type="molecule type" value="Genomic_DNA"/>
</dbReference>
<evidence type="ECO:0000256" key="1">
    <source>
        <dbReference type="SAM" id="Phobius"/>
    </source>
</evidence>
<keyword evidence="1" id="KW-1133">Transmembrane helix</keyword>